<keyword evidence="2 3" id="KW-0413">Isomerase</keyword>
<dbReference type="Pfam" id="PF01177">
    <property type="entry name" value="Asp_Glu_race"/>
    <property type="match status" value="1"/>
</dbReference>
<name>A0A943I0M7_9FIRM</name>
<sequence length="228" mass="25232">MKKLGLIGGTGPESTLIYYKTITSQVEKKTGKFPYLTIESLSVFDVLQYASSNDWGGLSEYLLEGFEHLAAAGCEFAALTGITPHAVLDEIRKRAPIPVISMIDTTAQALNKQAISSVLLLGTKPTMSGTFVTKPLERQGIRVFVPEPDIQEQINDHIENELEIGLVKESTQEFFKTYCQEALKRYPVQAIILGCTELPLAFKDLFLPVPTVDVMDVHIRTLIDMLLA</sequence>
<dbReference type="Gene3D" id="3.40.50.1860">
    <property type="match status" value="2"/>
</dbReference>
<protein>
    <submittedName>
        <fullName evidence="3">Amino acid racemase</fullName>
        <ecNumber evidence="3">5.1.1.-</ecNumber>
    </submittedName>
</protein>
<comment type="caution">
    <text evidence="3">The sequence shown here is derived from an EMBL/GenBank/DDBJ whole genome shotgun (WGS) entry which is preliminary data.</text>
</comment>
<dbReference type="Proteomes" id="UP000754226">
    <property type="component" value="Unassembled WGS sequence"/>
</dbReference>
<evidence type="ECO:0000313" key="4">
    <source>
        <dbReference type="Proteomes" id="UP000754226"/>
    </source>
</evidence>
<dbReference type="InterPro" id="IPR001920">
    <property type="entry name" value="Asp/Glu_race"/>
</dbReference>
<proteinExistence type="inferred from homology"/>
<comment type="similarity">
    <text evidence="1">Belongs to the aspartate/glutamate racemases family.</text>
</comment>
<gene>
    <name evidence="3" type="ORF">KHX13_01630</name>
</gene>
<organism evidence="3 4">
    <name type="scientific">Acidaminococcus intestini</name>
    <dbReference type="NCBI Taxonomy" id="187327"/>
    <lineage>
        <taxon>Bacteria</taxon>
        <taxon>Bacillati</taxon>
        <taxon>Bacillota</taxon>
        <taxon>Negativicutes</taxon>
        <taxon>Acidaminococcales</taxon>
        <taxon>Acidaminococcaceae</taxon>
        <taxon>Acidaminococcus</taxon>
    </lineage>
</organism>
<dbReference type="PANTHER" id="PTHR21198:SF7">
    <property type="entry name" value="ASPARTATE-GLUTAMATE RACEMASE FAMILY"/>
    <property type="match status" value="1"/>
</dbReference>
<dbReference type="EC" id="5.1.1.-" evidence="3"/>
<dbReference type="InterPro" id="IPR015942">
    <property type="entry name" value="Asp/Glu/hydantoin_racemase"/>
</dbReference>
<accession>A0A943I0M7</accession>
<evidence type="ECO:0000256" key="2">
    <source>
        <dbReference type="ARBA" id="ARBA00023235"/>
    </source>
</evidence>
<dbReference type="AlphaFoldDB" id="A0A943I0M7"/>
<dbReference type="EMBL" id="JAGZCZ010000002">
    <property type="protein sequence ID" value="MBS5519035.1"/>
    <property type="molecule type" value="Genomic_DNA"/>
</dbReference>
<dbReference type="InterPro" id="IPR004380">
    <property type="entry name" value="Asp_race"/>
</dbReference>
<dbReference type="GO" id="GO:0047661">
    <property type="term" value="F:amino-acid racemase activity"/>
    <property type="evidence" value="ECO:0007669"/>
    <property type="project" value="InterPro"/>
</dbReference>
<reference evidence="3" key="1">
    <citation type="submission" date="2021-02" db="EMBL/GenBank/DDBJ databases">
        <title>Infant gut strain persistence is associated with maternal origin, phylogeny, and functional potential including surface adhesion and iron acquisition.</title>
        <authorList>
            <person name="Lou Y.C."/>
        </authorList>
    </citation>
    <scope>NUCLEOTIDE SEQUENCE</scope>
    <source>
        <strain evidence="3">L3_106_000M1_dasL3_106_000M1_concoct_15</strain>
    </source>
</reference>
<evidence type="ECO:0000256" key="1">
    <source>
        <dbReference type="ARBA" id="ARBA00007847"/>
    </source>
</evidence>
<dbReference type="PANTHER" id="PTHR21198">
    <property type="entry name" value="GLUTAMATE RACEMASE"/>
    <property type="match status" value="1"/>
</dbReference>
<evidence type="ECO:0000313" key="3">
    <source>
        <dbReference type="EMBL" id="MBS5519035.1"/>
    </source>
</evidence>
<dbReference type="NCBIfam" id="TIGR00035">
    <property type="entry name" value="asp_race"/>
    <property type="match status" value="1"/>
</dbReference>
<dbReference type="SUPFAM" id="SSF53681">
    <property type="entry name" value="Aspartate/glutamate racemase"/>
    <property type="match status" value="2"/>
</dbReference>